<dbReference type="GO" id="GO:0006364">
    <property type="term" value="P:rRNA processing"/>
    <property type="evidence" value="ECO:0007669"/>
    <property type="project" value="InterPro"/>
</dbReference>
<keyword evidence="9" id="KW-1185">Reference proteome</keyword>
<reference evidence="8" key="2">
    <citation type="submission" date="2024-08" db="UniProtKB">
        <authorList>
            <consortium name="EnsemblMetazoa"/>
        </authorList>
    </citation>
    <scope>IDENTIFICATION</scope>
</reference>
<evidence type="ECO:0008006" key="11">
    <source>
        <dbReference type="Google" id="ProtNLM"/>
    </source>
</evidence>
<evidence type="ECO:0000313" key="8">
    <source>
        <dbReference type="EnsemblMetazoa" id="XP_019762719.1"/>
    </source>
</evidence>
<protein>
    <recommendedName>
        <fullName evidence="11">U3 small nucleolar RNA-associated protein 14 homolog A</fullName>
    </recommendedName>
</protein>
<dbReference type="OrthoDB" id="277439at2759"/>
<dbReference type="AlphaFoldDB" id="N6TD27"/>
<comment type="similarity">
    <text evidence="2">Belongs to the UTP14 family.</text>
</comment>
<name>N6TD27_DENPD</name>
<evidence type="ECO:0000313" key="6">
    <source>
        <dbReference type="EMBL" id="ENN75593.1"/>
    </source>
</evidence>
<organism evidence="6">
    <name type="scientific">Dendroctonus ponderosae</name>
    <name type="common">Mountain pine beetle</name>
    <dbReference type="NCBI Taxonomy" id="77166"/>
    <lineage>
        <taxon>Eukaryota</taxon>
        <taxon>Metazoa</taxon>
        <taxon>Ecdysozoa</taxon>
        <taxon>Arthropoda</taxon>
        <taxon>Hexapoda</taxon>
        <taxon>Insecta</taxon>
        <taxon>Pterygota</taxon>
        <taxon>Neoptera</taxon>
        <taxon>Endopterygota</taxon>
        <taxon>Coleoptera</taxon>
        <taxon>Polyphaga</taxon>
        <taxon>Cucujiformia</taxon>
        <taxon>Curculionidae</taxon>
        <taxon>Scolytinae</taxon>
        <taxon>Dendroctonus</taxon>
    </lineage>
</organism>
<feature type="coiled-coil region" evidence="5">
    <location>
        <begin position="163"/>
        <end position="215"/>
    </location>
</feature>
<dbReference type="EMBL" id="KB632307">
    <property type="protein sequence ID" value="ERL91908.1"/>
    <property type="molecule type" value="Genomic_DNA"/>
</dbReference>
<dbReference type="Proteomes" id="UP000030742">
    <property type="component" value="Unassembled WGS sequence"/>
</dbReference>
<dbReference type="Proteomes" id="UP000019118">
    <property type="component" value="Unassembled WGS sequence"/>
</dbReference>
<dbReference type="GO" id="GO:0032040">
    <property type="term" value="C:small-subunit processome"/>
    <property type="evidence" value="ECO:0007669"/>
    <property type="project" value="InterPro"/>
</dbReference>
<reference evidence="9 10" key="1">
    <citation type="journal article" date="2013" name="Genome Biol.">
        <title>Draft genome of the mountain pine beetle, Dendroctonus ponderosae Hopkins, a major forest pest.</title>
        <authorList>
            <person name="Keeling C.I."/>
            <person name="Yuen M.M."/>
            <person name="Liao N.Y."/>
            <person name="Docking T.R."/>
            <person name="Chan S.K."/>
            <person name="Taylor G.A."/>
            <person name="Palmquist D.L."/>
            <person name="Jackman S.D."/>
            <person name="Nguyen A."/>
            <person name="Li M."/>
            <person name="Henderson H."/>
            <person name="Janes J.K."/>
            <person name="Zhao Y."/>
            <person name="Pandoh P."/>
            <person name="Moore R."/>
            <person name="Sperling F.A."/>
            <person name="Huber D.P."/>
            <person name="Birol I."/>
            <person name="Jones S.J."/>
            <person name="Bohlmann J."/>
        </authorList>
    </citation>
    <scope>NUCLEOTIDE SEQUENCE</scope>
</reference>
<dbReference type="STRING" id="77166.N6TD27"/>
<gene>
    <name evidence="8" type="primary">109539430</name>
    <name evidence="7" type="ORF">D910_09231</name>
    <name evidence="6" type="ORF">YQE_07859</name>
</gene>
<keyword evidence="3" id="KW-0597">Phosphoprotein</keyword>
<evidence type="ECO:0000313" key="7">
    <source>
        <dbReference type="EMBL" id="ERL91908.1"/>
    </source>
</evidence>
<evidence type="ECO:0000256" key="1">
    <source>
        <dbReference type="ARBA" id="ARBA00004604"/>
    </source>
</evidence>
<dbReference type="OMA" id="QVIEPMD"/>
<evidence type="ECO:0000313" key="10">
    <source>
        <dbReference type="Proteomes" id="UP000030742"/>
    </source>
</evidence>
<evidence type="ECO:0000256" key="3">
    <source>
        <dbReference type="ARBA" id="ARBA00022553"/>
    </source>
</evidence>
<dbReference type="Pfam" id="PF04615">
    <property type="entry name" value="Utp14"/>
    <property type="match status" value="2"/>
</dbReference>
<comment type="subcellular location">
    <subcellularLocation>
        <location evidence="1">Nucleus</location>
        <location evidence="1">Nucleolus</location>
    </subcellularLocation>
</comment>
<evidence type="ECO:0000313" key="9">
    <source>
        <dbReference type="Proteomes" id="UP000019118"/>
    </source>
</evidence>
<dbReference type="PANTHER" id="PTHR14150:SF12">
    <property type="entry name" value="U3 SMALL NUCLEOLAR RNA-ASSOCIATED PROTEIN 14 HOMOLOG A"/>
    <property type="match status" value="1"/>
</dbReference>
<keyword evidence="4" id="KW-0539">Nucleus</keyword>
<evidence type="ECO:0000256" key="4">
    <source>
        <dbReference type="ARBA" id="ARBA00023242"/>
    </source>
</evidence>
<keyword evidence="5" id="KW-0175">Coiled coil</keyword>
<dbReference type="InterPro" id="IPR006709">
    <property type="entry name" value="SSU_processome_Utp14"/>
</dbReference>
<accession>N6TD27</accession>
<evidence type="ECO:0000256" key="5">
    <source>
        <dbReference type="SAM" id="Coils"/>
    </source>
</evidence>
<dbReference type="EMBL" id="KB741010">
    <property type="protein sequence ID" value="ENN75593.1"/>
    <property type="molecule type" value="Genomic_DNA"/>
</dbReference>
<feature type="non-terminal residue" evidence="6">
    <location>
        <position position="1"/>
    </location>
</feature>
<evidence type="ECO:0000256" key="2">
    <source>
        <dbReference type="ARBA" id="ARBA00007774"/>
    </source>
</evidence>
<dbReference type="EnsemblMetazoa" id="XM_019907160.1">
    <property type="protein sequence ID" value="XP_019762719.1"/>
    <property type="gene ID" value="LOC109539430"/>
</dbReference>
<sequence length="639" mass="73179">MGENSDFEFSDIEIGEEQHKKIVADVLSLSKSQHVQKASRTEAALQISEFNLVKSVTDRKPSVHVDDLAKVLKTRKKHVEIGKKVESTKRRGRTLPKPLEKPQADRIKRSVGYEKNRFLLDRWEAFVTSMRSQAHQSFPLDAVEKLKVEGKKAATFLDTLTYKSKLQKELEKIDTEVEEYHVKPNTEENEVSLSLEDLKNNRKELAKLRARQSYKEGKARRQNKIKSKGYHRILRKERIKNKLKEFDELQKTNPEEALKKLGEIEKARALERFSLRHKSTGQWARSKQVRAKYDKESRQVLAEQLQISKDLTQKQTTNSDSEDEVQDIALAVTEPPEQASNTPWNIALQTKPNEVTSFYNAFSQYAVDQTVPNDPDLNITCTSMKYKEKLDKPIKKARGKKIDLTMPVQSAKQIIDEEMIEQPAQFTQNFTRSNDSISALTNILKTNTKQTKSDVIKQFTKPTVTHLNSTRPDIIVSVENVPEASQNQFISEGFEDFGIASDFMKEKKSEIEKDRPTDIDSNLPGWGSWAGSGIDPKKQKKRRRFMFKMPKTIPRRDDNKGRLIINEKAAKKVAPYLVSDIPFPFKSAKDYEASLRAPIGNSFVPELAFRRFIKPTVETKMGTIIEPVTTGILMGKPNK</sequence>
<dbReference type="KEGG" id="dpa:109539430"/>
<dbReference type="HOGENOM" id="CLU_012635_0_0_1"/>
<dbReference type="PANTHER" id="PTHR14150">
    <property type="entry name" value="U3 SMALL NUCLEOLAR RNA-ASSOCIATED PROTEIN 14"/>
    <property type="match status" value="1"/>
</dbReference>
<proteinExistence type="inferred from homology"/>